<proteinExistence type="predicted"/>
<gene>
    <name evidence="2" type="ORF">J437_LFUL017876</name>
</gene>
<organism evidence="2 3">
    <name type="scientific">Ladona fulva</name>
    <name type="common">Scarce chaser dragonfly</name>
    <name type="synonym">Libellula fulva</name>
    <dbReference type="NCBI Taxonomy" id="123851"/>
    <lineage>
        <taxon>Eukaryota</taxon>
        <taxon>Metazoa</taxon>
        <taxon>Ecdysozoa</taxon>
        <taxon>Arthropoda</taxon>
        <taxon>Hexapoda</taxon>
        <taxon>Insecta</taxon>
        <taxon>Pterygota</taxon>
        <taxon>Palaeoptera</taxon>
        <taxon>Odonata</taxon>
        <taxon>Epiprocta</taxon>
        <taxon>Anisoptera</taxon>
        <taxon>Libelluloidea</taxon>
        <taxon>Libellulidae</taxon>
        <taxon>Ladona</taxon>
    </lineage>
</organism>
<evidence type="ECO:0000256" key="1">
    <source>
        <dbReference type="SAM" id="MobiDB-lite"/>
    </source>
</evidence>
<reference evidence="2" key="1">
    <citation type="submission" date="2013-04" db="EMBL/GenBank/DDBJ databases">
        <authorList>
            <person name="Qu J."/>
            <person name="Murali S.C."/>
            <person name="Bandaranaike D."/>
            <person name="Bellair M."/>
            <person name="Blankenburg K."/>
            <person name="Chao H."/>
            <person name="Dinh H."/>
            <person name="Doddapaneni H."/>
            <person name="Downs B."/>
            <person name="Dugan-Rocha S."/>
            <person name="Elkadiri S."/>
            <person name="Gnanaolivu R.D."/>
            <person name="Hernandez B."/>
            <person name="Javaid M."/>
            <person name="Jayaseelan J.C."/>
            <person name="Lee S."/>
            <person name="Li M."/>
            <person name="Ming W."/>
            <person name="Munidasa M."/>
            <person name="Muniz J."/>
            <person name="Nguyen L."/>
            <person name="Ongeri F."/>
            <person name="Osuji N."/>
            <person name="Pu L.-L."/>
            <person name="Puazo M."/>
            <person name="Qu C."/>
            <person name="Quiroz J."/>
            <person name="Raj R."/>
            <person name="Weissenberger G."/>
            <person name="Xin Y."/>
            <person name="Zou X."/>
            <person name="Han Y."/>
            <person name="Richards S."/>
            <person name="Worley K."/>
            <person name="Muzny D."/>
            <person name="Gibbs R."/>
        </authorList>
    </citation>
    <scope>NUCLEOTIDE SEQUENCE</scope>
    <source>
        <strain evidence="2">Sampled in the wild</strain>
    </source>
</reference>
<dbReference type="OrthoDB" id="8041940at2759"/>
<comment type="caution">
    <text evidence="2">The sequence shown here is derived from an EMBL/GenBank/DDBJ whole genome shotgun (WGS) entry which is preliminary data.</text>
</comment>
<reference evidence="2" key="2">
    <citation type="submission" date="2017-10" db="EMBL/GenBank/DDBJ databases">
        <title>Ladona fulva Genome sequencing and assembly.</title>
        <authorList>
            <person name="Murali S."/>
            <person name="Richards S."/>
            <person name="Bandaranaike D."/>
            <person name="Bellair M."/>
            <person name="Blankenburg K."/>
            <person name="Chao H."/>
            <person name="Dinh H."/>
            <person name="Doddapaneni H."/>
            <person name="Dugan-Rocha S."/>
            <person name="Elkadiri S."/>
            <person name="Gnanaolivu R."/>
            <person name="Hernandez B."/>
            <person name="Skinner E."/>
            <person name="Javaid M."/>
            <person name="Lee S."/>
            <person name="Li M."/>
            <person name="Ming W."/>
            <person name="Munidasa M."/>
            <person name="Muniz J."/>
            <person name="Nguyen L."/>
            <person name="Hughes D."/>
            <person name="Osuji N."/>
            <person name="Pu L.-L."/>
            <person name="Puazo M."/>
            <person name="Qu C."/>
            <person name="Quiroz J."/>
            <person name="Raj R."/>
            <person name="Weissenberger G."/>
            <person name="Xin Y."/>
            <person name="Zou X."/>
            <person name="Han Y."/>
            <person name="Worley K."/>
            <person name="Muzny D."/>
            <person name="Gibbs R."/>
        </authorList>
    </citation>
    <scope>NUCLEOTIDE SEQUENCE</scope>
    <source>
        <strain evidence="2">Sampled in the wild</strain>
    </source>
</reference>
<keyword evidence="3" id="KW-1185">Reference proteome</keyword>
<evidence type="ECO:0000313" key="3">
    <source>
        <dbReference type="Proteomes" id="UP000792457"/>
    </source>
</evidence>
<dbReference type="EMBL" id="KZ309438">
    <property type="protein sequence ID" value="KAG8238794.1"/>
    <property type="molecule type" value="Genomic_DNA"/>
</dbReference>
<feature type="compositionally biased region" description="Acidic residues" evidence="1">
    <location>
        <begin position="162"/>
        <end position="178"/>
    </location>
</feature>
<feature type="compositionally biased region" description="Basic and acidic residues" evidence="1">
    <location>
        <begin position="243"/>
        <end position="255"/>
    </location>
</feature>
<protein>
    <submittedName>
        <fullName evidence="2">Uncharacterized protein</fullName>
    </submittedName>
</protein>
<dbReference type="AlphaFoldDB" id="A0A8K0KNZ4"/>
<sequence>MYIQEDGSDWDESLKDLQFAMNSMLNKTTGRIILTLQDEEKEKVAETIEEVRGMALSKIEKVQREQKVRYDKKHKPPKHYQRGDLVVVEREAQASGVSRKLAPKYKGPYLITEVLPRDGYVLKDLPEAKPTQRPFNSFFSAYRMKPCCGTLEEGDVVSQDETDAAEADGIGEADDEETDAGRRRERSEPRKDRPRAEDGPIVRKGRLWDEGRAERNEAERRHQRKLSEPKTEEGVVVKRRQSRRAEAQWRGECDL</sequence>
<feature type="region of interest" description="Disordered" evidence="1">
    <location>
        <begin position="162"/>
        <end position="255"/>
    </location>
</feature>
<accession>A0A8K0KNZ4</accession>
<evidence type="ECO:0000313" key="2">
    <source>
        <dbReference type="EMBL" id="KAG8238794.1"/>
    </source>
</evidence>
<dbReference type="Proteomes" id="UP000792457">
    <property type="component" value="Unassembled WGS sequence"/>
</dbReference>
<feature type="compositionally biased region" description="Basic and acidic residues" evidence="1">
    <location>
        <begin position="179"/>
        <end position="236"/>
    </location>
</feature>
<name>A0A8K0KNZ4_LADFU</name>